<protein>
    <recommendedName>
        <fullName evidence="2">histidine kinase</fullName>
        <ecNumber evidence="2">2.7.13.3</ecNumber>
    </recommendedName>
</protein>
<proteinExistence type="predicted"/>
<reference evidence="8" key="2">
    <citation type="submission" date="2023-07" db="EMBL/GenBank/DDBJ databases">
        <title>Zobellia barbeyronii sp. nov., a new marine flavobacterium, isolated from green and red algae.</title>
        <authorList>
            <person name="Nedashkovskaya O.I."/>
            <person name="Otstavnykh N."/>
            <person name="Zhukova N."/>
            <person name="Guzev K."/>
            <person name="Chausova V."/>
            <person name="Tekutyeva L."/>
            <person name="Mikhailov V."/>
            <person name="Isaeva M."/>
        </authorList>
    </citation>
    <scope>NUCLEOTIDE SEQUENCE [LARGE SCALE GENOMIC DNA]</scope>
    <source>
        <strain evidence="8">KMM 6746</strain>
    </source>
</reference>
<organism evidence="7 8">
    <name type="scientific">Zobellia barbeyronii</name>
    <dbReference type="NCBI Taxonomy" id="2748009"/>
    <lineage>
        <taxon>Bacteria</taxon>
        <taxon>Pseudomonadati</taxon>
        <taxon>Bacteroidota</taxon>
        <taxon>Flavobacteriia</taxon>
        <taxon>Flavobacteriales</taxon>
        <taxon>Flavobacteriaceae</taxon>
        <taxon>Zobellia</taxon>
    </lineage>
</organism>
<comment type="catalytic activity">
    <reaction evidence="1">
        <text>ATP + protein L-histidine = ADP + protein N-phospho-L-histidine.</text>
        <dbReference type="EC" id="2.7.13.3"/>
    </reaction>
</comment>
<keyword evidence="4" id="KW-0418">Kinase</keyword>
<keyword evidence="5" id="KW-0175">Coiled coil</keyword>
<dbReference type="PROSITE" id="PS50109">
    <property type="entry name" value="HIS_KIN"/>
    <property type="match status" value="1"/>
</dbReference>
<dbReference type="PANTHER" id="PTHR42878:SF15">
    <property type="entry name" value="BACTERIOPHYTOCHROME"/>
    <property type="match status" value="1"/>
</dbReference>
<dbReference type="SMART" id="SM00387">
    <property type="entry name" value="HATPase_c"/>
    <property type="match status" value="1"/>
</dbReference>
<evidence type="ECO:0000256" key="2">
    <source>
        <dbReference type="ARBA" id="ARBA00012438"/>
    </source>
</evidence>
<dbReference type="Proteomes" id="UP000740413">
    <property type="component" value="Unassembled WGS sequence"/>
</dbReference>
<dbReference type="InterPro" id="IPR003594">
    <property type="entry name" value="HATPase_dom"/>
</dbReference>
<name>A0ABS5WHB1_9FLAO</name>
<dbReference type="EC" id="2.7.13.3" evidence="2"/>
<evidence type="ECO:0000313" key="7">
    <source>
        <dbReference type="EMBL" id="MBT2162799.1"/>
    </source>
</evidence>
<dbReference type="InterPro" id="IPR036890">
    <property type="entry name" value="HATPase_C_sf"/>
</dbReference>
<dbReference type="InterPro" id="IPR050351">
    <property type="entry name" value="BphY/WalK/GraS-like"/>
</dbReference>
<dbReference type="Gene3D" id="3.30.565.10">
    <property type="entry name" value="Histidine kinase-like ATPase, C-terminal domain"/>
    <property type="match status" value="1"/>
</dbReference>
<evidence type="ECO:0000256" key="3">
    <source>
        <dbReference type="ARBA" id="ARBA00022679"/>
    </source>
</evidence>
<evidence type="ECO:0000259" key="6">
    <source>
        <dbReference type="PROSITE" id="PS50109"/>
    </source>
</evidence>
<dbReference type="SUPFAM" id="SSF47384">
    <property type="entry name" value="Homodimeric domain of signal transducing histidine kinase"/>
    <property type="match status" value="1"/>
</dbReference>
<dbReference type="PRINTS" id="PR00344">
    <property type="entry name" value="BCTRLSENSOR"/>
</dbReference>
<feature type="domain" description="Histidine kinase" evidence="6">
    <location>
        <begin position="144"/>
        <end position="368"/>
    </location>
</feature>
<keyword evidence="8" id="KW-1185">Reference proteome</keyword>
<dbReference type="InterPro" id="IPR004358">
    <property type="entry name" value="Sig_transdc_His_kin-like_C"/>
</dbReference>
<accession>A0ABS5WHB1</accession>
<gene>
    <name evidence="7" type="ORF">HW347_16140</name>
</gene>
<evidence type="ECO:0000256" key="5">
    <source>
        <dbReference type="SAM" id="Coils"/>
    </source>
</evidence>
<feature type="coiled-coil region" evidence="5">
    <location>
        <begin position="86"/>
        <end position="120"/>
    </location>
</feature>
<dbReference type="EMBL" id="JACATN010000005">
    <property type="protein sequence ID" value="MBT2162799.1"/>
    <property type="molecule type" value="Genomic_DNA"/>
</dbReference>
<dbReference type="InterPro" id="IPR036097">
    <property type="entry name" value="HisK_dim/P_sf"/>
</dbReference>
<comment type="caution">
    <text evidence="7">The sequence shown here is derived from an EMBL/GenBank/DDBJ whole genome shotgun (WGS) entry which is preliminary data.</text>
</comment>
<evidence type="ECO:0000256" key="4">
    <source>
        <dbReference type="ARBA" id="ARBA00022777"/>
    </source>
</evidence>
<dbReference type="Gene3D" id="1.10.287.130">
    <property type="match status" value="1"/>
</dbReference>
<evidence type="ECO:0000313" key="8">
    <source>
        <dbReference type="Proteomes" id="UP000740413"/>
    </source>
</evidence>
<evidence type="ECO:0000256" key="1">
    <source>
        <dbReference type="ARBA" id="ARBA00000085"/>
    </source>
</evidence>
<sequence length="371" mass="42962">MMEALGYEDHEILNTLRFEDLLSGGSRILYKTHFFPMLLIQNDIKEIFISLRSKKGEEIPVLINMSFIKKNGVEYVTGAGLKMSKRNDFEKRILDARRDAEKALQENELLIKTKAQLEISRTLLEDQLQNQSRINKEQIEFNKILAHDLQEPLHKISIFASRLEDFSDLKSQEEKSRHYLKRVLQISENSHALVKRLQVYHALDYKKLHYLKASFETILEDAIIKTGNLPLEIIYGEMEMKEVYGDIPKLTILFSELLKNSYQYRSSEKSSSIHISTSKVTENYHQALKGAYRYIEYIRITFRDNTLGFQSYSGDDIFRPLQNSDNSYGKGLGLAFCKKIVELHKGRISIKPEKNGGSKFSILLPIEVPSN</sequence>
<dbReference type="InterPro" id="IPR005467">
    <property type="entry name" value="His_kinase_dom"/>
</dbReference>
<keyword evidence="3" id="KW-0808">Transferase</keyword>
<dbReference type="Pfam" id="PF02518">
    <property type="entry name" value="HATPase_c"/>
    <property type="match status" value="1"/>
</dbReference>
<dbReference type="SUPFAM" id="SSF55874">
    <property type="entry name" value="ATPase domain of HSP90 chaperone/DNA topoisomerase II/histidine kinase"/>
    <property type="match status" value="1"/>
</dbReference>
<reference evidence="7 8" key="1">
    <citation type="submission" date="2020-06" db="EMBL/GenBank/DDBJ databases">
        <authorList>
            <person name="Isaeva M.P."/>
            <person name="Chernysheva N.Y."/>
        </authorList>
    </citation>
    <scope>NUCLEOTIDE SEQUENCE [LARGE SCALE GENOMIC DNA]</scope>
    <source>
        <strain evidence="7 8">KMM 6746</strain>
    </source>
</reference>
<dbReference type="PANTHER" id="PTHR42878">
    <property type="entry name" value="TWO-COMPONENT HISTIDINE KINASE"/>
    <property type="match status" value="1"/>
</dbReference>